<protein>
    <submittedName>
        <fullName evidence="1">Heme peroxidase</fullName>
    </submittedName>
</protein>
<gene>
    <name evidence="1" type="ORF">BST13_03990</name>
</gene>
<dbReference type="AlphaFoldDB" id="A0A1X0B896"/>
<comment type="caution">
    <text evidence="1">The sequence shown here is derived from an EMBL/GenBank/DDBJ whole genome shotgun (WGS) entry which is preliminary data.</text>
</comment>
<dbReference type="GO" id="GO:0004601">
    <property type="term" value="F:peroxidase activity"/>
    <property type="evidence" value="ECO:0007669"/>
    <property type="project" value="UniProtKB-KW"/>
</dbReference>
<dbReference type="STRING" id="1927124.BST13_03990"/>
<dbReference type="RefSeq" id="WP_083160877.1">
    <property type="nucleotide sequence ID" value="NZ_MVHF01000003.1"/>
</dbReference>
<name>A0A1X0B896_9MYCO</name>
<keyword evidence="1" id="KW-0560">Oxidoreductase</keyword>
<accession>A0A1X0B896</accession>
<keyword evidence="1" id="KW-0575">Peroxidase</keyword>
<dbReference type="EMBL" id="MVHF01000003">
    <property type="protein sequence ID" value="ORA38564.1"/>
    <property type="molecule type" value="Genomic_DNA"/>
</dbReference>
<reference evidence="1 2" key="1">
    <citation type="submission" date="2017-02" db="EMBL/GenBank/DDBJ databases">
        <title>The new phylogeny of genus Mycobacterium.</title>
        <authorList>
            <person name="Tortoli E."/>
            <person name="Trovato A."/>
            <person name="Cirillo D.M."/>
        </authorList>
    </citation>
    <scope>NUCLEOTIDE SEQUENCE [LARGE SCALE GENOMIC DNA]</scope>
    <source>
        <strain evidence="1 2">RW6</strain>
    </source>
</reference>
<evidence type="ECO:0000313" key="2">
    <source>
        <dbReference type="Proteomes" id="UP000192448"/>
    </source>
</evidence>
<dbReference type="OrthoDB" id="2962349at2"/>
<dbReference type="Proteomes" id="UP000192448">
    <property type="component" value="Unassembled WGS sequence"/>
</dbReference>
<sequence length="232" mass="24755">MSTDVEQLRAACERDLGDPADWPGPFGYPDALALCIIDAIYVTGARHLTVEKVIERYRSYRAARGGDADTDGAPELLANVEELGGPLQWAAEIGNRRPTSTAKGAPLRSAALIEVAQALVGLGIRTTSDLRAVAEDDELCARASAAWCAVPGQRSGFTWRYLVLLAQQPGVTADPAVVGYVYRALGAEDCDAVAALLRAVSEDAGWDIAALHHAIWRFESARPEQRGLPSTA</sequence>
<proteinExistence type="predicted"/>
<keyword evidence="2" id="KW-1185">Reference proteome</keyword>
<evidence type="ECO:0000313" key="1">
    <source>
        <dbReference type="EMBL" id="ORA38564.1"/>
    </source>
</evidence>
<organism evidence="1 2">
    <name type="scientific">Mycobacterium aquaticum</name>
    <dbReference type="NCBI Taxonomy" id="1927124"/>
    <lineage>
        <taxon>Bacteria</taxon>
        <taxon>Bacillati</taxon>
        <taxon>Actinomycetota</taxon>
        <taxon>Actinomycetes</taxon>
        <taxon>Mycobacteriales</taxon>
        <taxon>Mycobacteriaceae</taxon>
        <taxon>Mycobacterium</taxon>
    </lineage>
</organism>